<dbReference type="GO" id="GO:0005516">
    <property type="term" value="F:calmodulin binding"/>
    <property type="evidence" value="ECO:0007669"/>
    <property type="project" value="UniProtKB-KW"/>
</dbReference>
<accession>A0A6P7N7Q7</accession>
<evidence type="ECO:0000256" key="5">
    <source>
        <dbReference type="ARBA" id="ARBA00022568"/>
    </source>
</evidence>
<feature type="repeat" description="ANK" evidence="14">
    <location>
        <begin position="158"/>
        <end position="190"/>
    </location>
</feature>
<dbReference type="OrthoDB" id="533508at2759"/>
<evidence type="ECO:0000313" key="16">
    <source>
        <dbReference type="Proteomes" id="UP000515150"/>
    </source>
</evidence>
<keyword evidence="10" id="KW-0112">Calmodulin-binding</keyword>
<keyword evidence="3" id="KW-1003">Cell membrane</keyword>
<dbReference type="KEGG" id="bspl:114860170"/>
<keyword evidence="8" id="KW-0677">Repeat</keyword>
<evidence type="ECO:0000256" key="8">
    <source>
        <dbReference type="ARBA" id="ARBA00022737"/>
    </source>
</evidence>
<evidence type="ECO:0000256" key="2">
    <source>
        <dbReference type="ARBA" id="ARBA00022448"/>
    </source>
</evidence>
<keyword evidence="15" id="KW-0472">Membrane</keyword>
<feature type="transmembrane region" description="Helical" evidence="15">
    <location>
        <begin position="612"/>
        <end position="630"/>
    </location>
</feature>
<keyword evidence="4" id="KW-0597">Phosphoprotein</keyword>
<dbReference type="GO" id="GO:0005886">
    <property type="term" value="C:plasma membrane"/>
    <property type="evidence" value="ECO:0007669"/>
    <property type="project" value="UniProtKB-SubCell"/>
</dbReference>
<name>A0A6P7N7Q7_BETSP</name>
<evidence type="ECO:0000256" key="1">
    <source>
        <dbReference type="ARBA" id="ARBA00004651"/>
    </source>
</evidence>
<dbReference type="PANTHER" id="PTHR10582:SF25">
    <property type="entry name" value="TRANSIENT RECEPTOR POTENTIAL CATION CHANNEL SUBFAMILY V MEMBER 6"/>
    <property type="match status" value="1"/>
</dbReference>
<keyword evidence="13" id="KW-0407">Ion channel</keyword>
<feature type="transmembrane region" description="Helical" evidence="15">
    <location>
        <begin position="324"/>
        <end position="348"/>
    </location>
</feature>
<feature type="transmembrane region" description="Helical" evidence="15">
    <location>
        <begin position="390"/>
        <end position="408"/>
    </location>
</feature>
<feature type="transmembrane region" description="Helical" evidence="15">
    <location>
        <begin position="555"/>
        <end position="578"/>
    </location>
</feature>
<dbReference type="Gene3D" id="1.25.40.20">
    <property type="entry name" value="Ankyrin repeat-containing domain"/>
    <property type="match status" value="1"/>
</dbReference>
<feature type="transmembrane region" description="Helical" evidence="15">
    <location>
        <begin position="420"/>
        <end position="445"/>
    </location>
</feature>
<dbReference type="SUPFAM" id="SSF48403">
    <property type="entry name" value="Ankyrin repeat"/>
    <property type="match status" value="1"/>
</dbReference>
<dbReference type="FunFam" id="1.25.40.20:FF:000270">
    <property type="entry name" value="Transient receptor potential cation channel subfamily V member 6"/>
    <property type="match status" value="1"/>
</dbReference>
<dbReference type="PANTHER" id="PTHR10582">
    <property type="entry name" value="TRANSIENT RECEPTOR POTENTIAL ION CHANNEL PROTEIN"/>
    <property type="match status" value="1"/>
</dbReference>
<keyword evidence="6" id="KW-0107">Calcium channel</keyword>
<dbReference type="GO" id="GO:0005262">
    <property type="term" value="F:calcium channel activity"/>
    <property type="evidence" value="ECO:0007669"/>
    <property type="project" value="UniProtKB-KW"/>
</dbReference>
<dbReference type="Proteomes" id="UP000515150">
    <property type="component" value="Chromosome 8"/>
</dbReference>
<reference evidence="17" key="1">
    <citation type="submission" date="2025-08" db="UniProtKB">
        <authorList>
            <consortium name="RefSeq"/>
        </authorList>
    </citation>
    <scope>IDENTIFICATION</scope>
</reference>
<dbReference type="Pfam" id="PF12796">
    <property type="entry name" value="Ank_2"/>
    <property type="match status" value="2"/>
</dbReference>
<dbReference type="PRINTS" id="PR01765">
    <property type="entry name" value="ECACCHANNEL"/>
</dbReference>
<dbReference type="SMART" id="SM00248">
    <property type="entry name" value="ANK"/>
    <property type="match status" value="5"/>
</dbReference>
<evidence type="ECO:0000256" key="12">
    <source>
        <dbReference type="ARBA" id="ARBA00023065"/>
    </source>
</evidence>
<keyword evidence="2" id="KW-0813">Transport</keyword>
<proteinExistence type="predicted"/>
<dbReference type="AlphaFoldDB" id="A0A6P7N7Q7"/>
<keyword evidence="15" id="KW-0812">Transmembrane</keyword>
<dbReference type="InParanoid" id="A0A6P7N7Q7"/>
<protein>
    <submittedName>
        <fullName evidence="17">Transient receptor potential cation channel subfamily V member 6-like isoform X1</fullName>
    </submittedName>
</protein>
<evidence type="ECO:0000256" key="13">
    <source>
        <dbReference type="ARBA" id="ARBA00023303"/>
    </source>
</evidence>
<keyword evidence="12" id="KW-0406">Ion transport</keyword>
<dbReference type="InterPro" id="IPR024862">
    <property type="entry name" value="TRPV"/>
</dbReference>
<dbReference type="GO" id="GO:0098703">
    <property type="term" value="P:calcium ion import across plasma membrane"/>
    <property type="evidence" value="ECO:0007669"/>
    <property type="project" value="TreeGrafter"/>
</dbReference>
<keyword evidence="11 14" id="KW-0040">ANK repeat</keyword>
<evidence type="ECO:0000313" key="17">
    <source>
        <dbReference type="RefSeq" id="XP_029014388.1"/>
    </source>
</evidence>
<evidence type="ECO:0000256" key="6">
    <source>
        <dbReference type="ARBA" id="ARBA00022673"/>
    </source>
</evidence>
<keyword evidence="7" id="KW-0479">Metal-binding</keyword>
<evidence type="ECO:0000256" key="14">
    <source>
        <dbReference type="PROSITE-ProRule" id="PRU00023"/>
    </source>
</evidence>
<dbReference type="RefSeq" id="XP_029014388.1">
    <property type="nucleotide sequence ID" value="XM_029158555.3"/>
</dbReference>
<gene>
    <name evidence="17" type="primary">LOC114860170</name>
</gene>
<evidence type="ECO:0000256" key="15">
    <source>
        <dbReference type="SAM" id="Phobius"/>
    </source>
</evidence>
<feature type="repeat" description="ANK" evidence="14">
    <location>
        <begin position="111"/>
        <end position="143"/>
    </location>
</feature>
<keyword evidence="15" id="KW-1133">Transmembrane helix</keyword>
<comment type="subcellular location">
    <subcellularLocation>
        <location evidence="1">Cell membrane</location>
        <topology evidence="1">Multi-pass membrane protein</topology>
    </subcellularLocation>
</comment>
<dbReference type="InterPro" id="IPR008344">
    <property type="entry name" value="TRPV5/TRPV6"/>
</dbReference>
<evidence type="ECO:0000256" key="3">
    <source>
        <dbReference type="ARBA" id="ARBA00022475"/>
    </source>
</evidence>
<keyword evidence="5" id="KW-0109">Calcium transport</keyword>
<evidence type="ECO:0000256" key="11">
    <source>
        <dbReference type="ARBA" id="ARBA00023043"/>
    </source>
</evidence>
<feature type="transmembrane region" description="Helical" evidence="15">
    <location>
        <begin position="493"/>
        <end position="512"/>
    </location>
</feature>
<dbReference type="PROSITE" id="PS50297">
    <property type="entry name" value="ANK_REP_REGION"/>
    <property type="match status" value="2"/>
</dbReference>
<evidence type="ECO:0000256" key="4">
    <source>
        <dbReference type="ARBA" id="ARBA00022553"/>
    </source>
</evidence>
<evidence type="ECO:0000256" key="9">
    <source>
        <dbReference type="ARBA" id="ARBA00022837"/>
    </source>
</evidence>
<evidence type="ECO:0000256" key="10">
    <source>
        <dbReference type="ARBA" id="ARBA00022860"/>
    </source>
</evidence>
<keyword evidence="16" id="KW-1185">Reference proteome</keyword>
<feature type="transmembrane region" description="Helical" evidence="15">
    <location>
        <begin position="524"/>
        <end position="543"/>
    </location>
</feature>
<dbReference type="InterPro" id="IPR036770">
    <property type="entry name" value="Ankyrin_rpt-contain_sf"/>
</dbReference>
<dbReference type="InterPro" id="IPR002110">
    <property type="entry name" value="Ankyrin_rpt"/>
</dbReference>
<feature type="transmembrane region" description="Helical" evidence="15">
    <location>
        <begin position="451"/>
        <end position="472"/>
    </location>
</feature>
<keyword evidence="9" id="KW-0106">Calcium</keyword>
<dbReference type="GO" id="GO:0046872">
    <property type="term" value="F:metal ion binding"/>
    <property type="evidence" value="ECO:0007669"/>
    <property type="project" value="UniProtKB-KW"/>
</dbReference>
<dbReference type="GeneID" id="114860170"/>
<evidence type="ECO:0000256" key="7">
    <source>
        <dbReference type="ARBA" id="ARBA00022723"/>
    </source>
</evidence>
<sequence length="727" mass="82521">MSASSSFNCWWRQPKFCFQRKKSWNQTVDESFMFHTKTSNEIPLFYAALKNDVKGVRGFLQVSSTDVFERGAFGETSLHVAVMNDNLEAAVALMDAAPELVDEPMTSELFQGLTPLHIAVINQNLSLVQHLIDRGADVNTPRATGLYFQKRKGGLFFYGEHILSFAACTGNKDIVSLLIDAGASTRVQDHKGNTLLHVLVLQPNQETACRTFDLLMACDAECDPSLPLDKVLNVRGLTPFKLAAKKGNVAVFQHLVNRRRVFQCSLGPVTSNLYDLTEIDSWADNDSVLDVVVCSRHREARRILEVTPVKQLISLKWNLYGKHYFRMLLFVYLLYISIFTACCVLRPLKDIPADYPKPVTNYSFNTIYVQKSLNESYVTYGDHVRMGGEIISVVGAVAMILLEIPDILRVGAKRYFGQTALGGPFHVILIVYGGLVVLLCVFRLCQVQQEMSVMAVCLVLGWCNVLFFARGFEMLGPLVIVVQKMIFEDLLKFMWLLIIVDIGYATAVWTHYMTQTLMSIPDYTSLPVMFFSQFEVITTFINLPIDESILTPPVLYMIDVSLTVFGSILLLNVFVVMLNDTMSRVGQERDELWRTQVTDRMMMMMMHVITETPILSCPLMVQVVATTLMMERRLPRRLLPRFGTSGLCIGPKNQWFLRIEHRKDQMEPKRNHCNKTSIERVEGNQLQPDSTSVTVMRKRSSKRLTQWKLLRHIILGFKGAQAKGHKD</sequence>
<organism evidence="16 17">
    <name type="scientific">Betta splendens</name>
    <name type="common">Siamese fighting fish</name>
    <dbReference type="NCBI Taxonomy" id="158456"/>
    <lineage>
        <taxon>Eukaryota</taxon>
        <taxon>Metazoa</taxon>
        <taxon>Chordata</taxon>
        <taxon>Craniata</taxon>
        <taxon>Vertebrata</taxon>
        <taxon>Euteleostomi</taxon>
        <taxon>Actinopterygii</taxon>
        <taxon>Neopterygii</taxon>
        <taxon>Teleostei</taxon>
        <taxon>Neoteleostei</taxon>
        <taxon>Acanthomorphata</taxon>
        <taxon>Anabantaria</taxon>
        <taxon>Anabantiformes</taxon>
        <taxon>Anabantoidei</taxon>
        <taxon>Osphronemidae</taxon>
        <taxon>Betta</taxon>
    </lineage>
</organism>
<dbReference type="PRINTS" id="PR01415">
    <property type="entry name" value="ANKYRIN"/>
</dbReference>
<dbReference type="PROSITE" id="PS50088">
    <property type="entry name" value="ANK_REPEAT"/>
    <property type="match status" value="2"/>
</dbReference>